<dbReference type="GO" id="GO:0016709">
    <property type="term" value="F:oxidoreductase activity, acting on paired donors, with incorporation or reduction of molecular oxygen, NAD(P)H as one donor, and incorporation of one atom of oxygen"/>
    <property type="evidence" value="ECO:0007669"/>
    <property type="project" value="UniProtKB-ARBA"/>
</dbReference>
<comment type="cofactor">
    <cofactor evidence="1">
        <name>FAD</name>
        <dbReference type="ChEBI" id="CHEBI:57692"/>
    </cofactor>
</comment>
<dbReference type="GO" id="GO:0071949">
    <property type="term" value="F:FAD binding"/>
    <property type="evidence" value="ECO:0007669"/>
    <property type="project" value="InterPro"/>
</dbReference>
<dbReference type="InterPro" id="IPR050641">
    <property type="entry name" value="RIFMO-like"/>
</dbReference>
<evidence type="ECO:0000256" key="3">
    <source>
        <dbReference type="ARBA" id="ARBA00022827"/>
    </source>
</evidence>
<dbReference type="EMBL" id="JAVFHQ010000057">
    <property type="protein sequence ID" value="KAK4541061.1"/>
    <property type="molecule type" value="Genomic_DNA"/>
</dbReference>
<sequence>MADMKDIASLPVVSTPVLIIGSSMVGMTLSCLLAQHGIRDCIAVEKHSSTAIHPRAALFHPRTMQIYRELGLYDQMRQESAKHYDEHAGIYDVESLAGKELKRYMEDMNEGLEHISPTSRLFLTQQMFEPLLRAQAMEKGADLRFSTELVDFEQDDTSVTALLQNTETGAKQVVRAQYIIACDGNRSFVRQKLGLQMQGHGLLSHSLTIYFKADLGRFVQGKFNGVIYINNDQVRGFFRLDKTGREGFLAVNTAGKRGTEASRFPAKDITHERAAEILRAAIGADVEFEITLLSPWHAVCDVAERFRTNRILLAGDAAHTVTPNGGFGGNTGIQDAHNLAWKLALVLQRKAGKGLIETYEAERWPVAKKTIDQVFKRYIVRTAPEFRQEGMHIEEEVPEPHLELGYQYHSRGLMATGLPGGSVTSDPATAKAGPGTMAHHVLITTATDQSGKSVEAPRPIADLLGHSFVLVVGHEGVEWVQAARSLNEESSSALPEIGVHQLAAEGNKAFYDKYSLEPSGCVLIRPDGFVAWSEPHATAVTGDGAVGTLAPKERLKCVLQEILCFATPRSGPSSRL</sequence>
<dbReference type="InterPro" id="IPR036188">
    <property type="entry name" value="FAD/NAD-bd_sf"/>
</dbReference>
<dbReference type="Gene3D" id="3.40.30.120">
    <property type="match status" value="1"/>
</dbReference>
<dbReference type="Gene3D" id="3.30.9.10">
    <property type="entry name" value="D-Amino Acid Oxidase, subunit A, domain 2"/>
    <property type="match status" value="1"/>
</dbReference>
<dbReference type="AlphaFoldDB" id="A0AAV9J894"/>
<dbReference type="Proteomes" id="UP001324427">
    <property type="component" value="Unassembled WGS sequence"/>
</dbReference>
<protein>
    <recommendedName>
        <fullName evidence="5">FAD-binding domain-containing protein</fullName>
    </recommendedName>
</protein>
<dbReference type="InterPro" id="IPR002938">
    <property type="entry name" value="FAD-bd"/>
</dbReference>
<dbReference type="PROSITE" id="PS51257">
    <property type="entry name" value="PROKAR_LIPOPROTEIN"/>
    <property type="match status" value="1"/>
</dbReference>
<proteinExistence type="predicted"/>
<keyword evidence="2" id="KW-0285">Flavoprotein</keyword>
<organism evidence="6 7">
    <name type="scientific">Oleoguttula mirabilis</name>
    <dbReference type="NCBI Taxonomy" id="1507867"/>
    <lineage>
        <taxon>Eukaryota</taxon>
        <taxon>Fungi</taxon>
        <taxon>Dikarya</taxon>
        <taxon>Ascomycota</taxon>
        <taxon>Pezizomycotina</taxon>
        <taxon>Dothideomycetes</taxon>
        <taxon>Dothideomycetidae</taxon>
        <taxon>Mycosphaerellales</taxon>
        <taxon>Teratosphaeriaceae</taxon>
        <taxon>Oleoguttula</taxon>
    </lineage>
</organism>
<evidence type="ECO:0000313" key="6">
    <source>
        <dbReference type="EMBL" id="KAK4541061.1"/>
    </source>
</evidence>
<reference evidence="6 7" key="1">
    <citation type="submission" date="2021-11" db="EMBL/GenBank/DDBJ databases">
        <title>Black yeast isolated from Biological Soil Crust.</title>
        <authorList>
            <person name="Kurbessoian T."/>
        </authorList>
    </citation>
    <scope>NUCLEOTIDE SEQUENCE [LARGE SCALE GENOMIC DNA]</scope>
    <source>
        <strain evidence="6 7">CCFEE 5522</strain>
    </source>
</reference>
<dbReference type="SUPFAM" id="SSF51905">
    <property type="entry name" value="FAD/NAD(P)-binding domain"/>
    <property type="match status" value="1"/>
</dbReference>
<keyword evidence="7" id="KW-1185">Reference proteome</keyword>
<evidence type="ECO:0000256" key="4">
    <source>
        <dbReference type="ARBA" id="ARBA00023002"/>
    </source>
</evidence>
<keyword evidence="4" id="KW-0560">Oxidoreductase</keyword>
<dbReference type="Gene3D" id="3.50.50.60">
    <property type="entry name" value="FAD/NAD(P)-binding domain"/>
    <property type="match status" value="1"/>
</dbReference>
<gene>
    <name evidence="6" type="ORF">LTR36_008286</name>
</gene>
<dbReference type="PANTHER" id="PTHR43004:SF19">
    <property type="entry name" value="BINDING MONOOXYGENASE, PUTATIVE (JCVI)-RELATED"/>
    <property type="match status" value="1"/>
</dbReference>
<accession>A0AAV9J894</accession>
<name>A0AAV9J894_9PEZI</name>
<dbReference type="Pfam" id="PF01494">
    <property type="entry name" value="FAD_binding_3"/>
    <property type="match status" value="1"/>
</dbReference>
<evidence type="ECO:0000256" key="2">
    <source>
        <dbReference type="ARBA" id="ARBA00022630"/>
    </source>
</evidence>
<feature type="domain" description="FAD-binding" evidence="5">
    <location>
        <begin position="15"/>
        <end position="373"/>
    </location>
</feature>
<evidence type="ECO:0000313" key="7">
    <source>
        <dbReference type="Proteomes" id="UP001324427"/>
    </source>
</evidence>
<dbReference type="PANTHER" id="PTHR43004">
    <property type="entry name" value="TRK SYSTEM POTASSIUM UPTAKE PROTEIN"/>
    <property type="match status" value="1"/>
</dbReference>
<dbReference type="Pfam" id="PF21274">
    <property type="entry name" value="Rng_hyd_C"/>
    <property type="match status" value="1"/>
</dbReference>
<evidence type="ECO:0000259" key="5">
    <source>
        <dbReference type="Pfam" id="PF01494"/>
    </source>
</evidence>
<comment type="caution">
    <text evidence="6">The sequence shown here is derived from an EMBL/GenBank/DDBJ whole genome shotgun (WGS) entry which is preliminary data.</text>
</comment>
<evidence type="ECO:0000256" key="1">
    <source>
        <dbReference type="ARBA" id="ARBA00001974"/>
    </source>
</evidence>
<keyword evidence="3" id="KW-0274">FAD</keyword>
<dbReference type="PRINTS" id="PR00420">
    <property type="entry name" value="RNGMNOXGNASE"/>
</dbReference>